<sequence length="548" mass="61483">MERKLSEDHMKLMLAAWKMAPRVTRLDDQLLAVLELYERFQLDVVVTGGIPEANTRLARAVCGLSDEDHFLTVEEEEEEDDDEEAEEDESDETEEEQEQGDMSEAGTERGETAGHRHKNGRIVWRTEHGLPVVSHPDIPNVRIWVLNGQPASYTNSPNHTGFVYDLLVVLTSELHQEDHMGLVMALREKDQPLYLVRADREMDLVKEELKGPCKTCAWERMRDRNLEIQRRRRERQMTQDSQDGPHKLEEMKDIGGVLLSVLPEMRKKAFCQFMVDVSQELKVPKLLRNNTKSTILPAVDIGKVTKEDIEHVSDFLQAKDLVNHPSRLLSILNAMETFRLDVGVLGPTGGGSSSFVNALLGLKGGDKGAAPTGVTETTLEPVAYQYPQLPNVALWDLSGIGRIGGLSSAALAAGPVEDGPLASALHPTCDVYILLSPLRLSMDCVRLLHHISVTGKQCYLVLSKADQLDEESVGEVKRWSEEVLSQLGYQQTVYAVSALQPEGMDFSKFTETLHLSISCHKRRAFAQHTAKMLEQEIWDKRTELCKTM</sequence>
<dbReference type="PANTHER" id="PTHR32341:SF10">
    <property type="entry name" value="INTERFERON-INDUCIBLE GTPASE 5"/>
    <property type="match status" value="1"/>
</dbReference>
<name>A0ABD1JBD4_9TELE</name>
<keyword evidence="8" id="KW-1185">Reference proteome</keyword>
<dbReference type="GO" id="GO:0016787">
    <property type="term" value="F:hydrolase activity"/>
    <property type="evidence" value="ECO:0007669"/>
    <property type="project" value="UniProtKB-KW"/>
</dbReference>
<dbReference type="InterPro" id="IPR030385">
    <property type="entry name" value="G_IRG_dom"/>
</dbReference>
<evidence type="ECO:0000256" key="4">
    <source>
        <dbReference type="ARBA" id="ARBA00023134"/>
    </source>
</evidence>
<evidence type="ECO:0000313" key="8">
    <source>
        <dbReference type="Proteomes" id="UP001591681"/>
    </source>
</evidence>
<gene>
    <name evidence="7" type="ORF">ACEWY4_019996</name>
</gene>
<dbReference type="SUPFAM" id="SSF52540">
    <property type="entry name" value="P-loop containing nucleoside triphosphate hydrolases"/>
    <property type="match status" value="1"/>
</dbReference>
<dbReference type="InterPro" id="IPR051515">
    <property type="entry name" value="IRG"/>
</dbReference>
<dbReference type="InterPro" id="IPR007743">
    <property type="entry name" value="Immunity-related_GTPase-like"/>
</dbReference>
<dbReference type="GO" id="GO:0005525">
    <property type="term" value="F:GTP binding"/>
    <property type="evidence" value="ECO:0007669"/>
    <property type="project" value="UniProtKB-KW"/>
</dbReference>
<organism evidence="7 8">
    <name type="scientific">Coilia grayii</name>
    <name type="common">Gray's grenadier anchovy</name>
    <dbReference type="NCBI Taxonomy" id="363190"/>
    <lineage>
        <taxon>Eukaryota</taxon>
        <taxon>Metazoa</taxon>
        <taxon>Chordata</taxon>
        <taxon>Craniata</taxon>
        <taxon>Vertebrata</taxon>
        <taxon>Euteleostomi</taxon>
        <taxon>Actinopterygii</taxon>
        <taxon>Neopterygii</taxon>
        <taxon>Teleostei</taxon>
        <taxon>Clupei</taxon>
        <taxon>Clupeiformes</taxon>
        <taxon>Clupeoidei</taxon>
        <taxon>Engraulidae</taxon>
        <taxon>Coilinae</taxon>
        <taxon>Coilia</taxon>
    </lineage>
</organism>
<feature type="region of interest" description="Disordered" evidence="5">
    <location>
        <begin position="70"/>
        <end position="121"/>
    </location>
</feature>
<dbReference type="AlphaFoldDB" id="A0ABD1JBD4"/>
<comment type="caution">
    <text evidence="7">The sequence shown here is derived from an EMBL/GenBank/DDBJ whole genome shotgun (WGS) entry which is preliminary data.</text>
</comment>
<protein>
    <recommendedName>
        <fullName evidence="6">IRG-type G domain-containing protein</fullName>
    </recommendedName>
</protein>
<dbReference type="PANTHER" id="PTHR32341">
    <property type="entry name" value="INTERFERON-INDUCIBLE GTPASE"/>
    <property type="match status" value="1"/>
</dbReference>
<proteinExistence type="inferred from homology"/>
<keyword evidence="2" id="KW-0547">Nucleotide-binding</keyword>
<evidence type="ECO:0000256" key="2">
    <source>
        <dbReference type="ARBA" id="ARBA00022741"/>
    </source>
</evidence>
<reference evidence="7 8" key="1">
    <citation type="submission" date="2024-09" db="EMBL/GenBank/DDBJ databases">
        <title>A chromosome-level genome assembly of Gray's grenadier anchovy, Coilia grayii.</title>
        <authorList>
            <person name="Fu Z."/>
        </authorList>
    </citation>
    <scope>NUCLEOTIDE SEQUENCE [LARGE SCALE GENOMIC DNA]</scope>
    <source>
        <strain evidence="7">G4</strain>
        <tissue evidence="7">Muscle</tissue>
    </source>
</reference>
<dbReference type="InterPro" id="IPR027417">
    <property type="entry name" value="P-loop_NTPase"/>
</dbReference>
<evidence type="ECO:0000256" key="1">
    <source>
        <dbReference type="ARBA" id="ARBA00005429"/>
    </source>
</evidence>
<dbReference type="Proteomes" id="UP001591681">
    <property type="component" value="Unassembled WGS sequence"/>
</dbReference>
<evidence type="ECO:0000256" key="5">
    <source>
        <dbReference type="SAM" id="MobiDB-lite"/>
    </source>
</evidence>
<feature type="compositionally biased region" description="Acidic residues" evidence="5">
    <location>
        <begin position="73"/>
        <end position="101"/>
    </location>
</feature>
<dbReference type="Gene3D" id="3.40.50.300">
    <property type="entry name" value="P-loop containing nucleotide triphosphate hydrolases"/>
    <property type="match status" value="1"/>
</dbReference>
<keyword evidence="3" id="KW-0378">Hydrolase</keyword>
<comment type="similarity">
    <text evidence="1">Belongs to the TRAFAC class dynamin-like GTPase superfamily. IRG family.</text>
</comment>
<evidence type="ECO:0000259" key="6">
    <source>
        <dbReference type="PROSITE" id="PS51716"/>
    </source>
</evidence>
<dbReference type="Pfam" id="PF05049">
    <property type="entry name" value="IIGP"/>
    <property type="match status" value="1"/>
</dbReference>
<accession>A0ABD1JBD4</accession>
<evidence type="ECO:0000313" key="7">
    <source>
        <dbReference type="EMBL" id="KAL2084478.1"/>
    </source>
</evidence>
<feature type="domain" description="IRG-type G" evidence="6">
    <location>
        <begin position="338"/>
        <end position="516"/>
    </location>
</feature>
<keyword evidence="4" id="KW-0342">GTP-binding</keyword>
<dbReference type="PROSITE" id="PS51716">
    <property type="entry name" value="G_IRG"/>
    <property type="match status" value="1"/>
</dbReference>
<dbReference type="EMBL" id="JBHFQA010000017">
    <property type="protein sequence ID" value="KAL2084478.1"/>
    <property type="molecule type" value="Genomic_DNA"/>
</dbReference>
<evidence type="ECO:0000256" key="3">
    <source>
        <dbReference type="ARBA" id="ARBA00022801"/>
    </source>
</evidence>